<gene>
    <name evidence="9" type="ORF">P9271_19180</name>
</gene>
<evidence type="ECO:0000256" key="3">
    <source>
        <dbReference type="ARBA" id="ARBA00023012"/>
    </source>
</evidence>
<dbReference type="SUPFAM" id="SSF46894">
    <property type="entry name" value="C-terminal effector domain of the bipartite response regulators"/>
    <property type="match status" value="1"/>
</dbReference>
<comment type="subcellular location">
    <subcellularLocation>
        <location evidence="1">Cytoplasm</location>
    </subcellularLocation>
</comment>
<dbReference type="InterPro" id="IPR001867">
    <property type="entry name" value="OmpR/PhoB-type_DNA-bd"/>
</dbReference>
<protein>
    <submittedName>
        <fullName evidence="9">Response regulator</fullName>
    </submittedName>
</protein>
<evidence type="ECO:0000256" key="5">
    <source>
        <dbReference type="ARBA" id="ARBA00023125"/>
    </source>
</evidence>
<evidence type="ECO:0000313" key="9">
    <source>
        <dbReference type="EMBL" id="MED4403435.1"/>
    </source>
</evidence>
<dbReference type="Gene3D" id="1.10.10.10">
    <property type="entry name" value="Winged helix-like DNA-binding domain superfamily/Winged helix DNA-binding domain"/>
    <property type="match status" value="1"/>
</dbReference>
<dbReference type="InterPro" id="IPR005158">
    <property type="entry name" value="BTAD"/>
</dbReference>
<comment type="similarity">
    <text evidence="2">Belongs to the AfsR/DnrI/RedD regulatory family.</text>
</comment>
<keyword evidence="3" id="KW-0902">Two-component regulatory system</keyword>
<evidence type="ECO:0000256" key="2">
    <source>
        <dbReference type="ARBA" id="ARBA00005820"/>
    </source>
</evidence>
<dbReference type="RefSeq" id="WP_328015751.1">
    <property type="nucleotide sequence ID" value="NZ_JARTFS010000016.1"/>
</dbReference>
<feature type="domain" description="Response regulatory" evidence="8">
    <location>
        <begin position="2"/>
        <end position="116"/>
    </location>
</feature>
<keyword evidence="4" id="KW-0805">Transcription regulation</keyword>
<dbReference type="Gene3D" id="1.25.40.10">
    <property type="entry name" value="Tetratricopeptide repeat domain"/>
    <property type="match status" value="1"/>
</dbReference>
<comment type="caution">
    <text evidence="9">The sequence shown here is derived from an EMBL/GenBank/DDBJ whole genome shotgun (WGS) entry which is preliminary data.</text>
</comment>
<dbReference type="PANTHER" id="PTHR35807:SF2">
    <property type="entry name" value="TRANSCRIPTIONAL ACTIVATOR DOMAIN"/>
    <property type="match status" value="1"/>
</dbReference>
<accession>A0ABU6P2Y4</accession>
<sequence>MNIILVDDEQLALDLLENRLVKINGIKVIDKFLDPISCLEGITDKQVDIVFLDINLPEMNGLELAEKILEKKPNVNIVFVTAYDEYAVKAFEINALDYIMKPVKFDRLKKTIARILNQYVNNEKKQILQEENIRVNVFRQLTIEAEGGRIENIPWRTAKTKELFLFLLQHREQLVRKSLLIELFWPEHELEKAYSQLYTTVYHVRKKLKKFSEHFQISNTTEGYILNLTNVILDMEEWENYINSHSTLNMEIIEEYIEKMNLYTGDYLQEYDYLWAENERYRLQCLWLQAAMKVAGFYYDHGDVEKSITWYLNICSLQPEAEESHFALMKIYAERNNQLLVRQQYEKLKKILKEELNETPSSSVEKWFNEWNKVLRRR</sequence>
<proteinExistence type="inferred from homology"/>
<dbReference type="InterPro" id="IPR011006">
    <property type="entry name" value="CheY-like_superfamily"/>
</dbReference>
<evidence type="ECO:0000256" key="4">
    <source>
        <dbReference type="ARBA" id="ARBA00023015"/>
    </source>
</evidence>
<dbReference type="Pfam" id="PF03704">
    <property type="entry name" value="BTAD"/>
    <property type="match status" value="1"/>
</dbReference>
<dbReference type="InterPro" id="IPR051677">
    <property type="entry name" value="AfsR-DnrI-RedD_regulator"/>
</dbReference>
<dbReference type="InterPro" id="IPR016032">
    <property type="entry name" value="Sig_transdc_resp-reg_C-effctor"/>
</dbReference>
<dbReference type="SMART" id="SM00862">
    <property type="entry name" value="Trans_reg_C"/>
    <property type="match status" value="1"/>
</dbReference>
<name>A0ABU6P2Y4_9BACI</name>
<dbReference type="PANTHER" id="PTHR35807">
    <property type="entry name" value="TRANSCRIPTIONAL REGULATOR REDD-RELATED"/>
    <property type="match status" value="1"/>
</dbReference>
<organism evidence="9 10">
    <name type="scientific">Metabacillus fastidiosus</name>
    <dbReference type="NCBI Taxonomy" id="1458"/>
    <lineage>
        <taxon>Bacteria</taxon>
        <taxon>Bacillati</taxon>
        <taxon>Bacillota</taxon>
        <taxon>Bacilli</taxon>
        <taxon>Bacillales</taxon>
        <taxon>Bacillaceae</taxon>
        <taxon>Metabacillus</taxon>
    </lineage>
</organism>
<dbReference type="SUPFAM" id="SSF48452">
    <property type="entry name" value="TPR-like"/>
    <property type="match status" value="1"/>
</dbReference>
<dbReference type="InterPro" id="IPR011990">
    <property type="entry name" value="TPR-like_helical_dom_sf"/>
</dbReference>
<evidence type="ECO:0000313" key="10">
    <source>
        <dbReference type="Proteomes" id="UP001342826"/>
    </source>
</evidence>
<keyword evidence="7" id="KW-0597">Phosphoprotein</keyword>
<evidence type="ECO:0000256" key="1">
    <source>
        <dbReference type="ARBA" id="ARBA00004496"/>
    </source>
</evidence>
<evidence type="ECO:0000256" key="6">
    <source>
        <dbReference type="ARBA" id="ARBA00023163"/>
    </source>
</evidence>
<evidence type="ECO:0000256" key="7">
    <source>
        <dbReference type="PROSITE-ProRule" id="PRU00169"/>
    </source>
</evidence>
<keyword evidence="10" id="KW-1185">Reference proteome</keyword>
<dbReference type="SMART" id="SM00448">
    <property type="entry name" value="REC"/>
    <property type="match status" value="1"/>
</dbReference>
<dbReference type="EMBL" id="JARTFS010000016">
    <property type="protein sequence ID" value="MED4403435.1"/>
    <property type="molecule type" value="Genomic_DNA"/>
</dbReference>
<keyword evidence="6" id="KW-0804">Transcription</keyword>
<dbReference type="Pfam" id="PF00072">
    <property type="entry name" value="Response_reg"/>
    <property type="match status" value="1"/>
</dbReference>
<dbReference type="Proteomes" id="UP001342826">
    <property type="component" value="Unassembled WGS sequence"/>
</dbReference>
<evidence type="ECO:0000259" key="8">
    <source>
        <dbReference type="PROSITE" id="PS50110"/>
    </source>
</evidence>
<dbReference type="InterPro" id="IPR001789">
    <property type="entry name" value="Sig_transdc_resp-reg_receiver"/>
</dbReference>
<reference evidence="9 10" key="1">
    <citation type="submission" date="2023-03" db="EMBL/GenBank/DDBJ databases">
        <title>Bacillus Genome Sequencing.</title>
        <authorList>
            <person name="Dunlap C."/>
        </authorList>
    </citation>
    <scope>NUCLEOTIDE SEQUENCE [LARGE SCALE GENOMIC DNA]</scope>
    <source>
        <strain evidence="9 10">NRS-1717</strain>
    </source>
</reference>
<dbReference type="SUPFAM" id="SSF52172">
    <property type="entry name" value="CheY-like"/>
    <property type="match status" value="1"/>
</dbReference>
<feature type="modified residue" description="4-aspartylphosphate" evidence="7">
    <location>
        <position position="53"/>
    </location>
</feature>
<keyword evidence="5" id="KW-0238">DNA-binding</keyword>
<dbReference type="Gene3D" id="3.40.50.2300">
    <property type="match status" value="1"/>
</dbReference>
<dbReference type="InterPro" id="IPR036388">
    <property type="entry name" value="WH-like_DNA-bd_sf"/>
</dbReference>
<dbReference type="SMART" id="SM01043">
    <property type="entry name" value="BTAD"/>
    <property type="match status" value="1"/>
</dbReference>
<dbReference type="PROSITE" id="PS50110">
    <property type="entry name" value="RESPONSE_REGULATORY"/>
    <property type="match status" value="1"/>
</dbReference>